<name>A0A7I8XCA0_BURXY</name>
<feature type="transmembrane region" description="Helical" evidence="1">
    <location>
        <begin position="70"/>
        <end position="90"/>
    </location>
</feature>
<keyword evidence="3" id="KW-1185">Reference proteome</keyword>
<dbReference type="OrthoDB" id="5895964at2759"/>
<dbReference type="Proteomes" id="UP000659654">
    <property type="component" value="Unassembled WGS sequence"/>
</dbReference>
<proteinExistence type="predicted"/>
<accession>A0A7I8XCA0</accession>
<feature type="transmembrane region" description="Helical" evidence="1">
    <location>
        <begin position="27"/>
        <end position="50"/>
    </location>
</feature>
<keyword evidence="1" id="KW-0472">Membrane</keyword>
<comment type="caution">
    <text evidence="2">The sequence shown here is derived from an EMBL/GenBank/DDBJ whole genome shotgun (WGS) entry which is preliminary data.</text>
</comment>
<dbReference type="EMBL" id="CAJFCV020000006">
    <property type="protein sequence ID" value="CAG9131668.1"/>
    <property type="molecule type" value="Genomic_DNA"/>
</dbReference>
<dbReference type="AlphaFoldDB" id="A0A7I8XCA0"/>
<gene>
    <name evidence="2" type="ORF">BXYJ_LOCUS15423</name>
</gene>
<evidence type="ECO:0000313" key="3">
    <source>
        <dbReference type="Proteomes" id="UP000659654"/>
    </source>
</evidence>
<dbReference type="Proteomes" id="UP000582659">
    <property type="component" value="Unassembled WGS sequence"/>
</dbReference>
<feature type="transmembrane region" description="Helical" evidence="1">
    <location>
        <begin position="136"/>
        <end position="160"/>
    </location>
</feature>
<evidence type="ECO:0000313" key="2">
    <source>
        <dbReference type="EMBL" id="CAD5235332.1"/>
    </source>
</evidence>
<protein>
    <submittedName>
        <fullName evidence="2">(pine wood nematode) hypothetical protein</fullName>
    </submittedName>
</protein>
<organism evidence="2 3">
    <name type="scientific">Bursaphelenchus xylophilus</name>
    <name type="common">Pinewood nematode worm</name>
    <name type="synonym">Aphelenchoides xylophilus</name>
    <dbReference type="NCBI Taxonomy" id="6326"/>
    <lineage>
        <taxon>Eukaryota</taxon>
        <taxon>Metazoa</taxon>
        <taxon>Ecdysozoa</taxon>
        <taxon>Nematoda</taxon>
        <taxon>Chromadorea</taxon>
        <taxon>Rhabditida</taxon>
        <taxon>Tylenchina</taxon>
        <taxon>Tylenchomorpha</taxon>
        <taxon>Aphelenchoidea</taxon>
        <taxon>Aphelenchoididae</taxon>
        <taxon>Bursaphelenchus</taxon>
    </lineage>
</organism>
<reference evidence="2" key="1">
    <citation type="submission" date="2020-09" db="EMBL/GenBank/DDBJ databases">
        <authorList>
            <person name="Kikuchi T."/>
        </authorList>
    </citation>
    <scope>NUCLEOTIDE SEQUENCE</scope>
    <source>
        <strain evidence="2">Ka4C1</strain>
    </source>
</reference>
<keyword evidence="1" id="KW-1133">Transmembrane helix</keyword>
<dbReference type="EMBL" id="CAJFDI010000006">
    <property type="protein sequence ID" value="CAD5235332.1"/>
    <property type="molecule type" value="Genomic_DNA"/>
</dbReference>
<feature type="transmembrane region" description="Helical" evidence="1">
    <location>
        <begin position="110"/>
        <end position="130"/>
    </location>
</feature>
<sequence length="187" mass="22433">MCLVPAGFCGFSIRDDRSAKVYRRYNLLPYCLCFSLNLHVHSAAFYMAISDIITYSYVLCRLWRKFEAEYFWYIEYATTMSLLFATIMVVIGNRLRRRGFYQLYLQVHKVLLYGMLITVFARYISMWMFLRETDDLIGAYFFTVFKMIELFLITCAFWYANSRRGTIIHDYCYVCEKKPNNDRMIIV</sequence>
<evidence type="ECO:0000256" key="1">
    <source>
        <dbReference type="SAM" id="Phobius"/>
    </source>
</evidence>
<keyword evidence="1" id="KW-0812">Transmembrane</keyword>